<proteinExistence type="predicted"/>
<feature type="compositionally biased region" description="Acidic residues" evidence="1">
    <location>
        <begin position="53"/>
        <end position="64"/>
    </location>
</feature>
<evidence type="ECO:0000256" key="1">
    <source>
        <dbReference type="SAM" id="MobiDB-lite"/>
    </source>
</evidence>
<sequence length="64" mass="7202">MPVDTQRVQPWKTFCDPTVDSHKSFIDAQPMVDTSVAGAGSHIKYQDENRDEGNDDDDDDDDDD</sequence>
<gene>
    <name evidence="2" type="ORF">K458DRAFT_19005</name>
</gene>
<dbReference type="EMBL" id="MU005578">
    <property type="protein sequence ID" value="KAF2685915.1"/>
    <property type="molecule type" value="Genomic_DNA"/>
</dbReference>
<evidence type="ECO:0000313" key="2">
    <source>
        <dbReference type="EMBL" id="KAF2685915.1"/>
    </source>
</evidence>
<keyword evidence="3" id="KW-1185">Reference proteome</keyword>
<protein>
    <submittedName>
        <fullName evidence="2">Uncharacterized protein</fullName>
    </submittedName>
</protein>
<reference evidence="2" key="1">
    <citation type="journal article" date="2020" name="Stud. Mycol.">
        <title>101 Dothideomycetes genomes: a test case for predicting lifestyles and emergence of pathogens.</title>
        <authorList>
            <person name="Haridas S."/>
            <person name="Albert R."/>
            <person name="Binder M."/>
            <person name="Bloem J."/>
            <person name="Labutti K."/>
            <person name="Salamov A."/>
            <person name="Andreopoulos B."/>
            <person name="Baker S."/>
            <person name="Barry K."/>
            <person name="Bills G."/>
            <person name="Bluhm B."/>
            <person name="Cannon C."/>
            <person name="Castanera R."/>
            <person name="Culley D."/>
            <person name="Daum C."/>
            <person name="Ezra D."/>
            <person name="Gonzalez J."/>
            <person name="Henrissat B."/>
            <person name="Kuo A."/>
            <person name="Liang C."/>
            <person name="Lipzen A."/>
            <person name="Lutzoni F."/>
            <person name="Magnuson J."/>
            <person name="Mondo S."/>
            <person name="Nolan M."/>
            <person name="Ohm R."/>
            <person name="Pangilinan J."/>
            <person name="Park H.-J."/>
            <person name="Ramirez L."/>
            <person name="Alfaro M."/>
            <person name="Sun H."/>
            <person name="Tritt A."/>
            <person name="Yoshinaga Y."/>
            <person name="Zwiers L.-H."/>
            <person name="Turgeon B."/>
            <person name="Goodwin S."/>
            <person name="Spatafora J."/>
            <person name="Crous P."/>
            <person name="Grigoriev I."/>
        </authorList>
    </citation>
    <scope>NUCLEOTIDE SEQUENCE</scope>
    <source>
        <strain evidence="2">CBS 122367</strain>
    </source>
</reference>
<feature type="region of interest" description="Disordered" evidence="1">
    <location>
        <begin position="37"/>
        <end position="64"/>
    </location>
</feature>
<accession>A0A6G1J6Q1</accession>
<organism evidence="2 3">
    <name type="scientific">Lentithecium fluviatile CBS 122367</name>
    <dbReference type="NCBI Taxonomy" id="1168545"/>
    <lineage>
        <taxon>Eukaryota</taxon>
        <taxon>Fungi</taxon>
        <taxon>Dikarya</taxon>
        <taxon>Ascomycota</taxon>
        <taxon>Pezizomycotina</taxon>
        <taxon>Dothideomycetes</taxon>
        <taxon>Pleosporomycetidae</taxon>
        <taxon>Pleosporales</taxon>
        <taxon>Massarineae</taxon>
        <taxon>Lentitheciaceae</taxon>
        <taxon>Lentithecium</taxon>
    </lineage>
</organism>
<name>A0A6G1J6Q1_9PLEO</name>
<evidence type="ECO:0000313" key="3">
    <source>
        <dbReference type="Proteomes" id="UP000799291"/>
    </source>
</evidence>
<dbReference type="Proteomes" id="UP000799291">
    <property type="component" value="Unassembled WGS sequence"/>
</dbReference>
<dbReference type="AlphaFoldDB" id="A0A6G1J6Q1"/>